<dbReference type="RefSeq" id="WP_136006301.1">
    <property type="nucleotide sequence ID" value="NZ_SRYW01000015.1"/>
</dbReference>
<proteinExistence type="predicted"/>
<accession>A0A4V3RIN1</accession>
<evidence type="ECO:0000313" key="1">
    <source>
        <dbReference type="EMBL" id="TGY32560.1"/>
    </source>
</evidence>
<evidence type="ECO:0000313" key="2">
    <source>
        <dbReference type="Proteomes" id="UP000306631"/>
    </source>
</evidence>
<gene>
    <name evidence="1" type="ORF">E5352_15370</name>
</gene>
<reference evidence="1 2" key="1">
    <citation type="submission" date="2019-04" db="EMBL/GenBank/DDBJ databases">
        <title>Microbes associate with the intestines of laboratory mice.</title>
        <authorList>
            <person name="Navarre W."/>
            <person name="Wong E."/>
            <person name="Huang K."/>
            <person name="Tropini C."/>
            <person name="Ng K."/>
            <person name="Yu B."/>
        </authorList>
    </citation>
    <scope>NUCLEOTIDE SEQUENCE [LARGE SCALE GENOMIC DNA]</scope>
    <source>
        <strain evidence="1 2">NM62_B4-13</strain>
    </source>
</reference>
<name>A0A4V3RIN1_STEMA</name>
<comment type="caution">
    <text evidence="1">The sequence shown here is derived from an EMBL/GenBank/DDBJ whole genome shotgun (WGS) entry which is preliminary data.</text>
</comment>
<dbReference type="Proteomes" id="UP000306631">
    <property type="component" value="Unassembled WGS sequence"/>
</dbReference>
<organism evidence="1 2">
    <name type="scientific">Stenotrophomonas maltophilia</name>
    <name type="common">Pseudomonas maltophilia</name>
    <name type="synonym">Xanthomonas maltophilia</name>
    <dbReference type="NCBI Taxonomy" id="40324"/>
    <lineage>
        <taxon>Bacteria</taxon>
        <taxon>Pseudomonadati</taxon>
        <taxon>Pseudomonadota</taxon>
        <taxon>Gammaproteobacteria</taxon>
        <taxon>Lysobacterales</taxon>
        <taxon>Lysobacteraceae</taxon>
        <taxon>Stenotrophomonas</taxon>
        <taxon>Stenotrophomonas maltophilia group</taxon>
    </lineage>
</organism>
<dbReference type="AlphaFoldDB" id="A0A4V3RIN1"/>
<sequence>MAVISESEQFGTKVEAIAPRIGIDWSPYTNDGPVTFHFEKITTQSDGTVLERTFLGVLPARISELLARDYTVKHPVTGEESVEPGWKLMAMIKAATDTVYANNITGGLTLLLDGE</sequence>
<dbReference type="EMBL" id="SRYW01000015">
    <property type="protein sequence ID" value="TGY32560.1"/>
    <property type="molecule type" value="Genomic_DNA"/>
</dbReference>
<protein>
    <submittedName>
        <fullName evidence="1">Uncharacterized protein</fullName>
    </submittedName>
</protein>
<dbReference type="OrthoDB" id="5996960at2"/>